<dbReference type="InterPro" id="IPR007896">
    <property type="entry name" value="BTP_bacteria"/>
</dbReference>
<feature type="domain" description="Chlorhexidine efflux transporter" evidence="2">
    <location>
        <begin position="69"/>
        <end position="131"/>
    </location>
</feature>
<dbReference type="InterPro" id="IPR058208">
    <property type="entry name" value="PACE"/>
</dbReference>
<dbReference type="NCBIfam" id="NF033664">
    <property type="entry name" value="PACE_transport"/>
    <property type="match status" value="1"/>
</dbReference>
<keyword evidence="1" id="KW-0812">Transmembrane</keyword>
<feature type="transmembrane region" description="Helical" evidence="1">
    <location>
        <begin position="104"/>
        <end position="126"/>
    </location>
</feature>
<sequence length="137" mass="15412">MTVKDRIIHAILFEAVALAIIVPAASMLSGTEATSMLTVGVGLSLYTVIWNYFYNIWFDKQFGADRINRTLKMRIGHTCGFEGGLIFITVPAIAWFLGITLLQALVLEAAFLVFFFFYAVAFNWCYDNVKNRLKVAN</sequence>
<protein>
    <submittedName>
        <fullName evidence="3">PACE efflux transporter</fullName>
    </submittedName>
</protein>
<feature type="transmembrane region" description="Helical" evidence="1">
    <location>
        <begin position="7"/>
        <end position="28"/>
    </location>
</feature>
<feature type="transmembrane region" description="Helical" evidence="1">
    <location>
        <begin position="34"/>
        <end position="54"/>
    </location>
</feature>
<evidence type="ECO:0000259" key="2">
    <source>
        <dbReference type="Pfam" id="PF05232"/>
    </source>
</evidence>
<dbReference type="Proteomes" id="UP000604898">
    <property type="component" value="Unassembled WGS sequence"/>
</dbReference>
<comment type="caution">
    <text evidence="3">The sequence shown here is derived from an EMBL/GenBank/DDBJ whole genome shotgun (WGS) entry which is preliminary data.</text>
</comment>
<reference evidence="3 4" key="1">
    <citation type="submission" date="2021-01" db="EMBL/GenBank/DDBJ databases">
        <title>Genome sequence of Shewanella schlegeliana JCM 11561.</title>
        <authorList>
            <person name="Zhang H."/>
            <person name="Li C."/>
        </authorList>
    </citation>
    <scope>NUCLEOTIDE SEQUENCE [LARGE SCALE GENOMIC DNA]</scope>
    <source>
        <strain evidence="3 4">JCM 11561</strain>
    </source>
</reference>
<feature type="domain" description="Chlorhexidine efflux transporter" evidence="2">
    <location>
        <begin position="1"/>
        <end position="63"/>
    </location>
</feature>
<evidence type="ECO:0000313" key="4">
    <source>
        <dbReference type="Proteomes" id="UP000604898"/>
    </source>
</evidence>
<evidence type="ECO:0000256" key="1">
    <source>
        <dbReference type="SAM" id="Phobius"/>
    </source>
</evidence>
<accession>A0ABS1T0L8</accession>
<dbReference type="EMBL" id="JAESVD010000007">
    <property type="protein sequence ID" value="MBL4914214.1"/>
    <property type="molecule type" value="Genomic_DNA"/>
</dbReference>
<dbReference type="Pfam" id="PF05232">
    <property type="entry name" value="BTP"/>
    <property type="match status" value="2"/>
</dbReference>
<name>A0ABS1T0L8_9GAMM</name>
<keyword evidence="4" id="KW-1185">Reference proteome</keyword>
<keyword evidence="1" id="KW-0472">Membrane</keyword>
<gene>
    <name evidence="3" type="ORF">JMA39_13960</name>
</gene>
<organism evidence="3 4">
    <name type="scientific">Shewanella schlegeliana</name>
    <dbReference type="NCBI Taxonomy" id="190308"/>
    <lineage>
        <taxon>Bacteria</taxon>
        <taxon>Pseudomonadati</taxon>
        <taxon>Pseudomonadota</taxon>
        <taxon>Gammaproteobacteria</taxon>
        <taxon>Alteromonadales</taxon>
        <taxon>Shewanellaceae</taxon>
        <taxon>Shewanella</taxon>
    </lineage>
</organism>
<evidence type="ECO:0000313" key="3">
    <source>
        <dbReference type="EMBL" id="MBL4914214.1"/>
    </source>
</evidence>
<feature type="transmembrane region" description="Helical" evidence="1">
    <location>
        <begin position="75"/>
        <end position="98"/>
    </location>
</feature>
<proteinExistence type="predicted"/>
<keyword evidence="1" id="KW-1133">Transmembrane helix</keyword>
<dbReference type="RefSeq" id="WP_202722468.1">
    <property type="nucleotide sequence ID" value="NZ_BPEX01000021.1"/>
</dbReference>